<dbReference type="Proteomes" id="UP000031057">
    <property type="component" value="Unassembled WGS sequence"/>
</dbReference>
<dbReference type="AlphaFoldDB" id="A0A0B1ZLA0"/>
<gene>
    <name evidence="1" type="ORF">LK12_17865</name>
</gene>
<sequence>MDARSFYENPQDMLHLPVSESLAMPSDDVEALQLHAVRKRFAELRDRLPPLAKLAAEHGIDEIADLNQAAALLFKHSVYKSYPLSLIEKGRFDRLTHWLGNLTTADLSGVEAKSIGSVDEWLDTLLEQANVRVVHTTGTSGKLSFLPRGPDDEPIQARSTLLPYLRIGEPEPTDLAQVPVIIVGHRTMFNAYGAGVDALAKHLYGDDESMLPVMDPGRLSADVLSLAGRLASAENRGELGRSQISQGILDRLDAFVEAQKSAPQRRAAFFEDLFESQRGKRVMMAGNWGMYLEMAEAGSRLGIDKVFSPESRFLCSGGTKGKTLPDDYRERILDFLGIEDMPEGYGMSEMTTLMPRCSARKYHALPWMLVFLLDPRTGEPAPRSGTHTGRFGVIDLAIQSRWGGILSGDEVTMTFGKCACGLDGPYIEGDIRRFSEAEGGDDKITCAGAPEAHDNALAFLADLD</sequence>
<keyword evidence="2" id="KW-1185">Reference proteome</keyword>
<name>A0A0B1ZLA0_9SPHN</name>
<proteinExistence type="predicted"/>
<dbReference type="EMBL" id="JTDI01000006">
    <property type="protein sequence ID" value="KHK90040.1"/>
    <property type="molecule type" value="Genomic_DNA"/>
</dbReference>
<comment type="caution">
    <text evidence="1">The sequence shown here is derived from an EMBL/GenBank/DDBJ whole genome shotgun (WGS) entry which is preliminary data.</text>
</comment>
<evidence type="ECO:0000313" key="1">
    <source>
        <dbReference type="EMBL" id="KHK90040.1"/>
    </source>
</evidence>
<evidence type="ECO:0008006" key="3">
    <source>
        <dbReference type="Google" id="ProtNLM"/>
    </source>
</evidence>
<protein>
    <recommendedName>
        <fullName evidence="3">Acyl-protein synthetase LuxE domain-containing protein</fullName>
    </recommendedName>
</protein>
<dbReference type="Gene3D" id="3.40.50.12780">
    <property type="entry name" value="N-terminal domain of ligase-like"/>
    <property type="match status" value="1"/>
</dbReference>
<dbReference type="STRING" id="1348853.LK12_17865"/>
<dbReference type="InterPro" id="IPR042099">
    <property type="entry name" value="ANL_N_sf"/>
</dbReference>
<reference evidence="1 2" key="1">
    <citation type="submission" date="2014-10" db="EMBL/GenBank/DDBJ databases">
        <title>Genome sequence of Novosphingobium malaysiense MUSC 273(T).</title>
        <authorList>
            <person name="Lee L.-H."/>
        </authorList>
    </citation>
    <scope>NUCLEOTIDE SEQUENCE [LARGE SCALE GENOMIC DNA]</scope>
    <source>
        <strain evidence="1 2">MUSC 273</strain>
    </source>
</reference>
<organism evidence="1 2">
    <name type="scientific">Novosphingobium malaysiense</name>
    <dbReference type="NCBI Taxonomy" id="1348853"/>
    <lineage>
        <taxon>Bacteria</taxon>
        <taxon>Pseudomonadati</taxon>
        <taxon>Pseudomonadota</taxon>
        <taxon>Alphaproteobacteria</taxon>
        <taxon>Sphingomonadales</taxon>
        <taxon>Sphingomonadaceae</taxon>
        <taxon>Novosphingobium</taxon>
    </lineage>
</organism>
<accession>A0A0B1ZLA0</accession>
<evidence type="ECO:0000313" key="2">
    <source>
        <dbReference type="Proteomes" id="UP000031057"/>
    </source>
</evidence>